<dbReference type="KEGG" id="pstu:UIB01_08630"/>
<keyword evidence="1" id="KW-0812">Transmembrane</keyword>
<evidence type="ECO:0000313" key="3">
    <source>
        <dbReference type="Proteomes" id="UP000025238"/>
    </source>
</evidence>
<feature type="transmembrane region" description="Helical" evidence="1">
    <location>
        <begin position="384"/>
        <end position="402"/>
    </location>
</feature>
<evidence type="ECO:0000256" key="1">
    <source>
        <dbReference type="SAM" id="Phobius"/>
    </source>
</evidence>
<dbReference type="PATRIC" id="fig|316.97.peg.1731"/>
<feature type="transmembrane region" description="Helical" evidence="1">
    <location>
        <begin position="213"/>
        <end position="231"/>
    </location>
</feature>
<feature type="transmembrane region" description="Helical" evidence="1">
    <location>
        <begin position="188"/>
        <end position="206"/>
    </location>
</feature>
<proteinExistence type="predicted"/>
<dbReference type="Proteomes" id="UP000025238">
    <property type="component" value="Chromosome"/>
</dbReference>
<sequence>MKIFGYRYLPLNIYVGYSIFVLSSLFLGPMKYKDLDYFILVSFVSVLVLLFWLGYVIGARGEYRQCSNCFESRFISYRRIKPFLAWLLAFGVISSIAQWYSFFDSGGGLSLSDIGDSYVKGYEGYERGQAKIDFFYILNIIDQALAGLVLLFSFYYFRVMGGAARYAFLFVVATYLLINVVGTGKQKYLGDVVIFGFFCMIINLATKGQKFKLRTLAAVAVGAVFVFIMFVEVLRQRYSAAGIGLDNIYEKTHPLITWDDGALVLGLVSSDYALALGVFLSYFTSGLYGLYLSLTLPFEWTYFVGNSYSLGRIVEIVFSADGAILKRTYPYRVDLTYGWGFDKWHSLFSWLASDITFFGILLFTPLFSFLYARLWLEAIRASNPFAGPLFIYLSLGLIFSFANNQIMHGLAGVIVLVVLLAGWVLSRIFSRQHRSTGMILVAERRKDE</sequence>
<feature type="transmembrane region" description="Helical" evidence="1">
    <location>
        <begin position="83"/>
        <end position="102"/>
    </location>
</feature>
<reference evidence="2 3" key="1">
    <citation type="submission" date="2014-03" db="EMBL/GenBank/DDBJ databases">
        <title>Complete genome sequence of Pseudomonas stutzeri 19SMN4.</title>
        <authorList>
            <person name="Brunet-Galmes I."/>
            <person name="Nogales B."/>
            <person name="Busquets A."/>
            <person name="Pena A."/>
            <person name="Gomila M."/>
            <person name="Garcia-Valdes E."/>
            <person name="Lalucat J."/>
            <person name="Bennasar A."/>
            <person name="Bosch R."/>
        </authorList>
    </citation>
    <scope>NUCLEOTIDE SEQUENCE [LARGE SCALE GENOMIC DNA]</scope>
    <source>
        <strain evidence="2 3">19SMN4</strain>
    </source>
</reference>
<feature type="transmembrane region" description="Helical" evidence="1">
    <location>
        <begin position="12"/>
        <end position="31"/>
    </location>
</feature>
<dbReference type="AlphaFoldDB" id="A0A023WZ70"/>
<feature type="transmembrane region" description="Helical" evidence="1">
    <location>
        <begin position="310"/>
        <end position="329"/>
    </location>
</feature>
<name>A0A023WZ70_STUST</name>
<keyword evidence="1" id="KW-1133">Transmembrane helix</keyword>
<feature type="transmembrane region" description="Helical" evidence="1">
    <location>
        <begin position="349"/>
        <end position="372"/>
    </location>
</feature>
<feature type="transmembrane region" description="Helical" evidence="1">
    <location>
        <begin position="408"/>
        <end position="429"/>
    </location>
</feature>
<feature type="transmembrane region" description="Helical" evidence="1">
    <location>
        <begin position="272"/>
        <end position="298"/>
    </location>
</feature>
<dbReference type="EMBL" id="CP007509">
    <property type="protein sequence ID" value="AHY45084.1"/>
    <property type="molecule type" value="Genomic_DNA"/>
</dbReference>
<evidence type="ECO:0000313" key="2">
    <source>
        <dbReference type="EMBL" id="AHY45084.1"/>
    </source>
</evidence>
<evidence type="ECO:0008006" key="4">
    <source>
        <dbReference type="Google" id="ProtNLM"/>
    </source>
</evidence>
<keyword evidence="1" id="KW-0472">Membrane</keyword>
<gene>
    <name evidence="2" type="ORF">UIB01_08630</name>
</gene>
<feature type="transmembrane region" description="Helical" evidence="1">
    <location>
        <begin position="37"/>
        <end position="57"/>
    </location>
</feature>
<accession>A0A023WZ70</accession>
<feature type="transmembrane region" description="Helical" evidence="1">
    <location>
        <begin position="164"/>
        <end position="182"/>
    </location>
</feature>
<organism evidence="2 3">
    <name type="scientific">Stutzerimonas stutzeri</name>
    <name type="common">Pseudomonas stutzeri</name>
    <dbReference type="NCBI Taxonomy" id="316"/>
    <lineage>
        <taxon>Bacteria</taxon>
        <taxon>Pseudomonadati</taxon>
        <taxon>Pseudomonadota</taxon>
        <taxon>Gammaproteobacteria</taxon>
        <taxon>Pseudomonadales</taxon>
        <taxon>Pseudomonadaceae</taxon>
        <taxon>Stutzerimonas</taxon>
    </lineage>
</organism>
<feature type="transmembrane region" description="Helical" evidence="1">
    <location>
        <begin position="134"/>
        <end position="157"/>
    </location>
</feature>
<protein>
    <recommendedName>
        <fullName evidence="4">Oligosaccharide repeat unit polymerase</fullName>
    </recommendedName>
</protein>